<dbReference type="OrthoDB" id="336321at2759"/>
<dbReference type="OMA" id="WEVITEL"/>
<dbReference type="HOGENOM" id="CLU_1304858_0_0_1"/>
<accession>M7SYQ0</accession>
<dbReference type="AlphaFoldDB" id="M7SYQ0"/>
<feature type="compositionally biased region" description="Basic and acidic residues" evidence="1">
    <location>
        <begin position="186"/>
        <end position="203"/>
    </location>
</feature>
<organism evidence="2 3">
    <name type="scientific">Eutypa lata (strain UCR-EL1)</name>
    <name type="common">Grapevine dieback disease fungus</name>
    <name type="synonym">Eutypa armeniacae</name>
    <dbReference type="NCBI Taxonomy" id="1287681"/>
    <lineage>
        <taxon>Eukaryota</taxon>
        <taxon>Fungi</taxon>
        <taxon>Dikarya</taxon>
        <taxon>Ascomycota</taxon>
        <taxon>Pezizomycotina</taxon>
        <taxon>Sordariomycetes</taxon>
        <taxon>Xylariomycetidae</taxon>
        <taxon>Xylariales</taxon>
        <taxon>Diatrypaceae</taxon>
        <taxon>Eutypa</taxon>
    </lineage>
</organism>
<dbReference type="KEGG" id="ela:UCREL1_3317"/>
<reference evidence="3" key="1">
    <citation type="journal article" date="2013" name="Genome Announc.">
        <title>Draft genome sequence of the grapevine dieback fungus Eutypa lata UCR-EL1.</title>
        <authorList>
            <person name="Blanco-Ulate B."/>
            <person name="Rolshausen P.E."/>
            <person name="Cantu D."/>
        </authorList>
    </citation>
    <scope>NUCLEOTIDE SEQUENCE [LARGE SCALE GENOMIC DNA]</scope>
    <source>
        <strain evidence="3">UCR-EL1</strain>
    </source>
</reference>
<evidence type="ECO:0000313" key="3">
    <source>
        <dbReference type="Proteomes" id="UP000012174"/>
    </source>
</evidence>
<sequence>MRTGCREIDEEALLSAGFERGCVVGVSAEDVDFGVLIGLQTIAHSLVSHGAGNDDNDKDKDVNPRSGRPRAAIITTLAVTAILPLLRDVIKAQVLSKLGPTAALPGAVGAEVRACLECISISQVFDIEGLWEVITELEMPPSPPEQPVDREAGGGGARQQSRQSHFPNLNLSLSRNQNQNQNQNQNRERDRKRISQRKQKENHNQTPTSRI</sequence>
<dbReference type="Proteomes" id="UP000012174">
    <property type="component" value="Unassembled WGS sequence"/>
</dbReference>
<evidence type="ECO:0000313" key="2">
    <source>
        <dbReference type="EMBL" id="EMR69658.1"/>
    </source>
</evidence>
<feature type="region of interest" description="Disordered" evidence="1">
    <location>
        <begin position="138"/>
        <end position="211"/>
    </location>
</feature>
<feature type="compositionally biased region" description="Low complexity" evidence="1">
    <location>
        <begin position="158"/>
        <end position="185"/>
    </location>
</feature>
<dbReference type="EMBL" id="KB706039">
    <property type="protein sequence ID" value="EMR69658.1"/>
    <property type="molecule type" value="Genomic_DNA"/>
</dbReference>
<keyword evidence="3" id="KW-1185">Reference proteome</keyword>
<gene>
    <name evidence="2" type="ORF">UCREL1_3317</name>
</gene>
<evidence type="ECO:0000256" key="1">
    <source>
        <dbReference type="SAM" id="MobiDB-lite"/>
    </source>
</evidence>
<protein>
    <submittedName>
        <fullName evidence="2">Putative fasciclin domain family protein</fullName>
    </submittedName>
</protein>
<proteinExistence type="predicted"/>
<name>M7SYQ0_EUTLA</name>
<dbReference type="STRING" id="1287681.M7SYQ0"/>